<organism evidence="1 2">
    <name type="scientific">Nicotiana tabacum</name>
    <name type="common">Common tobacco</name>
    <dbReference type="NCBI Taxonomy" id="4097"/>
    <lineage>
        <taxon>Eukaryota</taxon>
        <taxon>Viridiplantae</taxon>
        <taxon>Streptophyta</taxon>
        <taxon>Embryophyta</taxon>
        <taxon>Tracheophyta</taxon>
        <taxon>Spermatophyta</taxon>
        <taxon>Magnoliopsida</taxon>
        <taxon>eudicotyledons</taxon>
        <taxon>Gunneridae</taxon>
        <taxon>Pentapetalae</taxon>
        <taxon>asterids</taxon>
        <taxon>lamiids</taxon>
        <taxon>Solanales</taxon>
        <taxon>Solanaceae</taxon>
        <taxon>Nicotianoideae</taxon>
        <taxon>Nicotianeae</taxon>
        <taxon>Nicotiana</taxon>
    </lineage>
</organism>
<reference evidence="2" key="2">
    <citation type="submission" date="2025-08" db="UniProtKB">
        <authorList>
            <consortium name="RefSeq"/>
        </authorList>
    </citation>
    <scope>IDENTIFICATION</scope>
    <source>
        <tissue evidence="2">Leaf</tissue>
    </source>
</reference>
<dbReference type="Proteomes" id="UP000790787">
    <property type="component" value="Chromosome 4"/>
</dbReference>
<sequence>MGKEFEALEANHIWYVVPIPIGKKAIGSKWAYKIKFRADGSVERYKARLVVRGDTQTAGIDYNKSFSPMIKMTTVKCLITGAVNNQWPLFQLDVNNVFLYEGFG</sequence>
<evidence type="ECO:0000313" key="1">
    <source>
        <dbReference type="Proteomes" id="UP000790787"/>
    </source>
</evidence>
<gene>
    <name evidence="2" type="primary">LOC142180016</name>
</gene>
<proteinExistence type="predicted"/>
<keyword evidence="1" id="KW-1185">Reference proteome</keyword>
<reference evidence="1" key="1">
    <citation type="journal article" date="2014" name="Nat. Commun.">
        <title>The tobacco genome sequence and its comparison with those of tomato and potato.</title>
        <authorList>
            <person name="Sierro N."/>
            <person name="Battey J.N."/>
            <person name="Ouadi S."/>
            <person name="Bakaher N."/>
            <person name="Bovet L."/>
            <person name="Willig A."/>
            <person name="Goepfert S."/>
            <person name="Peitsch M.C."/>
            <person name="Ivanov N.V."/>
        </authorList>
    </citation>
    <scope>NUCLEOTIDE SEQUENCE [LARGE SCALE GENOMIC DNA]</scope>
</reference>
<dbReference type="RefSeq" id="XP_075107034.1">
    <property type="nucleotide sequence ID" value="XM_075250933.1"/>
</dbReference>
<protein>
    <submittedName>
        <fullName evidence="2">Mitochondrial protein AtMg00820</fullName>
    </submittedName>
</protein>
<evidence type="ECO:0000313" key="2">
    <source>
        <dbReference type="RefSeq" id="XP_075107034.1"/>
    </source>
</evidence>
<name>A0AC58UC22_TOBAC</name>
<accession>A0AC58UC22</accession>